<evidence type="ECO:0000256" key="2">
    <source>
        <dbReference type="SAM" id="SignalP"/>
    </source>
</evidence>
<reference evidence="3 4" key="1">
    <citation type="submission" date="2018-02" db="EMBL/GenBank/DDBJ databases">
        <title>Genome sequence of Desulfovibrio carbinolicus DSM 3852.</title>
        <authorList>
            <person name="Wilbanks E."/>
            <person name="Skennerton C.T."/>
            <person name="Orphan V.J."/>
        </authorList>
    </citation>
    <scope>NUCLEOTIDE SEQUENCE [LARGE SCALE GENOMIC DNA]</scope>
    <source>
        <strain evidence="3 4">DSM 3852</strain>
    </source>
</reference>
<feature type="compositionally biased region" description="Pro residues" evidence="1">
    <location>
        <begin position="132"/>
        <end position="149"/>
    </location>
</feature>
<feature type="chain" id="PRO_5020310846" evidence="2">
    <location>
        <begin position="26"/>
        <end position="155"/>
    </location>
</feature>
<proteinExistence type="predicted"/>
<evidence type="ECO:0000256" key="1">
    <source>
        <dbReference type="SAM" id="MobiDB-lite"/>
    </source>
</evidence>
<protein>
    <submittedName>
        <fullName evidence="3">Uncharacterized protein</fullName>
    </submittedName>
</protein>
<sequence length="155" mass="15784">MTAIRKLPAAWAVLAALALAGPVGGDEVLADTPAPLPTQIRIRDVSQPPTPSTPAKPFVSKPGKRKPSRAKAPRHAPAPPTAQAPAQSQGPAPVSQNPGQPKLEKRYEAATDSIFPLDPEPAKAPGQAPAKPAEPAPTPAAFPPEPAPAKAPAAK</sequence>
<evidence type="ECO:0000313" key="4">
    <source>
        <dbReference type="Proteomes" id="UP000293296"/>
    </source>
</evidence>
<keyword evidence="4" id="KW-1185">Reference proteome</keyword>
<dbReference type="AlphaFoldDB" id="A0A4P6HJ16"/>
<dbReference type="OrthoDB" id="5461268at2"/>
<evidence type="ECO:0000313" key="3">
    <source>
        <dbReference type="EMBL" id="QAZ67173.1"/>
    </source>
</evidence>
<dbReference type="KEGG" id="dcb:C3Y92_07985"/>
<name>A0A4P6HJ16_9BACT</name>
<gene>
    <name evidence="3" type="ORF">C3Y92_07985</name>
</gene>
<keyword evidence="2" id="KW-0732">Signal</keyword>
<dbReference type="RefSeq" id="WP_129351482.1">
    <property type="nucleotide sequence ID" value="NZ_CP026538.1"/>
</dbReference>
<feature type="signal peptide" evidence="2">
    <location>
        <begin position="1"/>
        <end position="25"/>
    </location>
</feature>
<dbReference type="EMBL" id="CP026538">
    <property type="protein sequence ID" value="QAZ67173.1"/>
    <property type="molecule type" value="Genomic_DNA"/>
</dbReference>
<dbReference type="Proteomes" id="UP000293296">
    <property type="component" value="Chromosome"/>
</dbReference>
<feature type="compositionally biased region" description="Low complexity" evidence="1">
    <location>
        <begin position="83"/>
        <end position="93"/>
    </location>
</feature>
<organism evidence="3 4">
    <name type="scientific">Solidesulfovibrio carbinolicus</name>
    <dbReference type="NCBI Taxonomy" id="296842"/>
    <lineage>
        <taxon>Bacteria</taxon>
        <taxon>Pseudomonadati</taxon>
        <taxon>Thermodesulfobacteriota</taxon>
        <taxon>Desulfovibrionia</taxon>
        <taxon>Desulfovibrionales</taxon>
        <taxon>Desulfovibrionaceae</taxon>
        <taxon>Solidesulfovibrio</taxon>
    </lineage>
</organism>
<feature type="compositionally biased region" description="Basic residues" evidence="1">
    <location>
        <begin position="62"/>
        <end position="74"/>
    </location>
</feature>
<accession>A0A4P6HJ16</accession>
<feature type="region of interest" description="Disordered" evidence="1">
    <location>
        <begin position="41"/>
        <end position="155"/>
    </location>
</feature>